<organism evidence="4 5">
    <name type="scientific">Mycetocola tolaasinivorans</name>
    <dbReference type="NCBI Taxonomy" id="76635"/>
    <lineage>
        <taxon>Bacteria</taxon>
        <taxon>Bacillati</taxon>
        <taxon>Actinomycetota</taxon>
        <taxon>Actinomycetes</taxon>
        <taxon>Micrococcales</taxon>
        <taxon>Microbacteriaceae</taxon>
        <taxon>Mycetocola</taxon>
    </lineage>
</organism>
<dbReference type="Pfam" id="PF13561">
    <property type="entry name" value="adh_short_C2"/>
    <property type="match status" value="1"/>
</dbReference>
<dbReference type="PRINTS" id="PR00080">
    <property type="entry name" value="SDRFAMILY"/>
</dbReference>
<dbReference type="PROSITE" id="PS00061">
    <property type="entry name" value="ADH_SHORT"/>
    <property type="match status" value="1"/>
</dbReference>
<dbReference type="EMBL" id="RCUX01000003">
    <property type="protein sequence ID" value="RLP76776.1"/>
    <property type="molecule type" value="Genomic_DNA"/>
</dbReference>
<name>A0A3L7A8P5_9MICO</name>
<sequence>MELKLDGRVIIVSGGTSGIGLATTTLLVEEGARVVVIARGSSDTPLPSGAELFRADLTDPSSAAAAVTHTLGRHGRLDGLVNNAAALDARAGFTDIDDDQWHRTFELAVFAGVRLVTAALPALGMGDTAGAIVHVASEAARMPDPTIADYAAAKAALLSISKSLAIEYGGRIRSNVVSPGPTRTALFDAPGGFAEKLSQRFELPPEDAIAHFITGERRLPSGRIGTPIDVAAPIAYLLSPRASQVTGAEWSVDGGALRQI</sequence>
<protein>
    <submittedName>
        <fullName evidence="4">SDR family oxidoreductase</fullName>
    </submittedName>
</protein>
<dbReference type="GO" id="GO:0016616">
    <property type="term" value="F:oxidoreductase activity, acting on the CH-OH group of donors, NAD or NADP as acceptor"/>
    <property type="evidence" value="ECO:0007669"/>
    <property type="project" value="UniProtKB-ARBA"/>
</dbReference>
<proteinExistence type="inferred from homology"/>
<dbReference type="PANTHER" id="PTHR42760:SF133">
    <property type="entry name" value="3-OXOACYL-[ACYL-CARRIER-PROTEIN] REDUCTASE"/>
    <property type="match status" value="1"/>
</dbReference>
<feature type="domain" description="Ketoreductase" evidence="3">
    <location>
        <begin position="8"/>
        <end position="175"/>
    </location>
</feature>
<keyword evidence="2" id="KW-0560">Oxidoreductase</keyword>
<dbReference type="FunFam" id="3.40.50.720:FF:000084">
    <property type="entry name" value="Short-chain dehydrogenase reductase"/>
    <property type="match status" value="1"/>
</dbReference>
<evidence type="ECO:0000313" key="5">
    <source>
        <dbReference type="Proteomes" id="UP000272503"/>
    </source>
</evidence>
<reference evidence="4 5" key="1">
    <citation type="submission" date="2018-10" db="EMBL/GenBank/DDBJ databases">
        <authorList>
            <person name="Li J."/>
        </authorList>
    </citation>
    <scope>NUCLEOTIDE SEQUENCE [LARGE SCALE GENOMIC DNA]</scope>
    <source>
        <strain evidence="4 5">IF 016277</strain>
    </source>
</reference>
<dbReference type="InterPro" id="IPR036291">
    <property type="entry name" value="NAD(P)-bd_dom_sf"/>
</dbReference>
<dbReference type="InterPro" id="IPR002347">
    <property type="entry name" value="SDR_fam"/>
</dbReference>
<comment type="caution">
    <text evidence="4">The sequence shown here is derived from an EMBL/GenBank/DDBJ whole genome shotgun (WGS) entry which is preliminary data.</text>
</comment>
<evidence type="ECO:0000313" key="4">
    <source>
        <dbReference type="EMBL" id="RLP76776.1"/>
    </source>
</evidence>
<gene>
    <name evidence="4" type="ORF">D9V32_03800</name>
</gene>
<dbReference type="PRINTS" id="PR00081">
    <property type="entry name" value="GDHRDH"/>
</dbReference>
<dbReference type="AlphaFoldDB" id="A0A3L7A8P5"/>
<comment type="similarity">
    <text evidence="1">Belongs to the short-chain dehydrogenases/reductases (SDR) family.</text>
</comment>
<dbReference type="Proteomes" id="UP000272503">
    <property type="component" value="Unassembled WGS sequence"/>
</dbReference>
<accession>A0A3L7A8P5</accession>
<dbReference type="InterPro" id="IPR057326">
    <property type="entry name" value="KR_dom"/>
</dbReference>
<dbReference type="InterPro" id="IPR020904">
    <property type="entry name" value="Sc_DH/Rdtase_CS"/>
</dbReference>
<dbReference type="PANTHER" id="PTHR42760">
    <property type="entry name" value="SHORT-CHAIN DEHYDROGENASES/REDUCTASES FAMILY MEMBER"/>
    <property type="match status" value="1"/>
</dbReference>
<evidence type="ECO:0000259" key="3">
    <source>
        <dbReference type="SMART" id="SM00822"/>
    </source>
</evidence>
<dbReference type="CDD" id="cd05233">
    <property type="entry name" value="SDR_c"/>
    <property type="match status" value="1"/>
</dbReference>
<dbReference type="OrthoDB" id="8959163at2"/>
<dbReference type="SMART" id="SM00822">
    <property type="entry name" value="PKS_KR"/>
    <property type="match status" value="1"/>
</dbReference>
<evidence type="ECO:0000256" key="2">
    <source>
        <dbReference type="ARBA" id="ARBA00023002"/>
    </source>
</evidence>
<dbReference type="Gene3D" id="3.40.50.720">
    <property type="entry name" value="NAD(P)-binding Rossmann-like Domain"/>
    <property type="match status" value="1"/>
</dbReference>
<keyword evidence="5" id="KW-1185">Reference proteome</keyword>
<dbReference type="SUPFAM" id="SSF51735">
    <property type="entry name" value="NAD(P)-binding Rossmann-fold domains"/>
    <property type="match status" value="1"/>
</dbReference>
<dbReference type="RefSeq" id="WP_121647586.1">
    <property type="nucleotide sequence ID" value="NZ_RCUX01000003.1"/>
</dbReference>
<evidence type="ECO:0000256" key="1">
    <source>
        <dbReference type="ARBA" id="ARBA00006484"/>
    </source>
</evidence>